<dbReference type="InterPro" id="IPR050869">
    <property type="entry name" value="H3K4_H4K5_MeTrfase"/>
</dbReference>
<name>A0A371CQG0_9APHY</name>
<evidence type="ECO:0000256" key="3">
    <source>
        <dbReference type="ARBA" id="ARBA00022833"/>
    </source>
</evidence>
<dbReference type="PROSITE" id="PS01360">
    <property type="entry name" value="ZF_MYND_1"/>
    <property type="match status" value="1"/>
</dbReference>
<dbReference type="EMBL" id="KZ857483">
    <property type="protein sequence ID" value="RDX42519.1"/>
    <property type="molecule type" value="Genomic_DNA"/>
</dbReference>
<keyword evidence="8" id="KW-1185">Reference proteome</keyword>
<dbReference type="STRING" id="139420.A0A371CQG0"/>
<dbReference type="SUPFAM" id="SSF82199">
    <property type="entry name" value="SET domain"/>
    <property type="match status" value="1"/>
</dbReference>
<dbReference type="GO" id="GO:0005634">
    <property type="term" value="C:nucleus"/>
    <property type="evidence" value="ECO:0007669"/>
    <property type="project" value="TreeGrafter"/>
</dbReference>
<organism evidence="7 8">
    <name type="scientific">Lentinus brumalis</name>
    <dbReference type="NCBI Taxonomy" id="2498619"/>
    <lineage>
        <taxon>Eukaryota</taxon>
        <taxon>Fungi</taxon>
        <taxon>Dikarya</taxon>
        <taxon>Basidiomycota</taxon>
        <taxon>Agaricomycotina</taxon>
        <taxon>Agaricomycetes</taxon>
        <taxon>Polyporales</taxon>
        <taxon>Polyporaceae</taxon>
        <taxon>Lentinus</taxon>
    </lineage>
</organism>
<dbReference type="OrthoDB" id="5945798at2759"/>
<evidence type="ECO:0000256" key="2">
    <source>
        <dbReference type="ARBA" id="ARBA00022771"/>
    </source>
</evidence>
<dbReference type="InterPro" id="IPR001214">
    <property type="entry name" value="SET_dom"/>
</dbReference>
<evidence type="ECO:0000256" key="4">
    <source>
        <dbReference type="PROSITE-ProRule" id="PRU00134"/>
    </source>
</evidence>
<evidence type="ECO:0000256" key="1">
    <source>
        <dbReference type="ARBA" id="ARBA00022723"/>
    </source>
</evidence>
<dbReference type="InterPro" id="IPR002893">
    <property type="entry name" value="Znf_MYND"/>
</dbReference>
<evidence type="ECO:0000313" key="7">
    <source>
        <dbReference type="EMBL" id="RDX42519.1"/>
    </source>
</evidence>
<protein>
    <submittedName>
        <fullName evidence="7">SET domain-containing protein</fullName>
    </submittedName>
</protein>
<dbReference type="Pfam" id="PF01753">
    <property type="entry name" value="zf-MYND"/>
    <property type="match status" value="1"/>
</dbReference>
<proteinExistence type="predicted"/>
<evidence type="ECO:0000259" key="5">
    <source>
        <dbReference type="PROSITE" id="PS50280"/>
    </source>
</evidence>
<evidence type="ECO:0000313" key="8">
    <source>
        <dbReference type="Proteomes" id="UP000256964"/>
    </source>
</evidence>
<keyword evidence="3" id="KW-0862">Zinc</keyword>
<sequence length="458" mass="51220">MNADLSLTSRGLKARLSPHPAARDLAAAREKLPSGSAIAHVPALSTCLLPSEKAKRCDWCHRLQSESVPLRRCSGCASFWYCETTCQNRDWKARHKKICKQYNAFVVSTQYQALTAHDQVDALLLSHLVAEPAAWVHRQSRQNFDDPLSVFWDLLKVPRSDGFVPPLCLSKSAQTEATQKLAEELYARFGNNNFVLHSHLNSYGHGIFPLASRLFNHSCVPNGACKYIIRPTEPVTMEVIALYEIAEGEEITIPYLDPALPYRTREEALRANYEFRCDCRLCAFQRKIEPVHAPPSRGTPELKEAEATLRSFSLGDISQEVRIPTAPGLFERLPEELYPIFHESYLPSLSEQFSKASHEGPYADAVETGLTLLAFYVVVYPPNYPQIGMHALELAKTLWNLICTDPDALTGATEQQLVKHTKSALDFAASVLQNYGPEGDDGGPLEEIRVLTELLSRQ</sequence>
<dbReference type="Gene3D" id="6.10.140.2220">
    <property type="match status" value="1"/>
</dbReference>
<dbReference type="Gene3D" id="2.170.270.10">
    <property type="entry name" value="SET domain"/>
    <property type="match status" value="1"/>
</dbReference>
<dbReference type="Proteomes" id="UP000256964">
    <property type="component" value="Unassembled WGS sequence"/>
</dbReference>
<dbReference type="AlphaFoldDB" id="A0A371CQG0"/>
<feature type="domain" description="SET" evidence="5">
    <location>
        <begin position="61"/>
        <end position="256"/>
    </location>
</feature>
<dbReference type="PROSITE" id="PS50865">
    <property type="entry name" value="ZF_MYND_2"/>
    <property type="match status" value="1"/>
</dbReference>
<keyword evidence="1" id="KW-0479">Metal-binding</keyword>
<dbReference type="PROSITE" id="PS50280">
    <property type="entry name" value="SET"/>
    <property type="match status" value="1"/>
</dbReference>
<gene>
    <name evidence="7" type="ORF">OH76DRAFT_1362711</name>
</gene>
<reference evidence="7 8" key="1">
    <citation type="journal article" date="2018" name="Biotechnol. Biofuels">
        <title>Integrative visual omics of the white-rot fungus Polyporus brumalis exposes the biotechnological potential of its oxidative enzymes for delignifying raw plant biomass.</title>
        <authorList>
            <person name="Miyauchi S."/>
            <person name="Rancon A."/>
            <person name="Drula E."/>
            <person name="Hage H."/>
            <person name="Chaduli D."/>
            <person name="Favel A."/>
            <person name="Grisel S."/>
            <person name="Henrissat B."/>
            <person name="Herpoel-Gimbert I."/>
            <person name="Ruiz-Duenas F.J."/>
            <person name="Chevret D."/>
            <person name="Hainaut M."/>
            <person name="Lin J."/>
            <person name="Wang M."/>
            <person name="Pangilinan J."/>
            <person name="Lipzen A."/>
            <person name="Lesage-Meessen L."/>
            <person name="Navarro D."/>
            <person name="Riley R."/>
            <person name="Grigoriev I.V."/>
            <person name="Zhou S."/>
            <person name="Raouche S."/>
            <person name="Rosso M.N."/>
        </authorList>
    </citation>
    <scope>NUCLEOTIDE SEQUENCE [LARGE SCALE GENOMIC DNA]</scope>
    <source>
        <strain evidence="7 8">BRFM 1820</strain>
    </source>
</reference>
<dbReference type="CDD" id="cd20071">
    <property type="entry name" value="SET_SMYD"/>
    <property type="match status" value="1"/>
</dbReference>
<dbReference type="Gene3D" id="1.10.220.160">
    <property type="match status" value="1"/>
</dbReference>
<dbReference type="GO" id="GO:0008270">
    <property type="term" value="F:zinc ion binding"/>
    <property type="evidence" value="ECO:0007669"/>
    <property type="project" value="UniProtKB-KW"/>
</dbReference>
<dbReference type="Pfam" id="PF00856">
    <property type="entry name" value="SET"/>
    <property type="match status" value="1"/>
</dbReference>
<feature type="domain" description="MYND-type" evidence="6">
    <location>
        <begin position="57"/>
        <end position="99"/>
    </location>
</feature>
<dbReference type="PANTHER" id="PTHR12197">
    <property type="entry name" value="HISTONE-LYSINE N-METHYLTRANSFERASE SMYD"/>
    <property type="match status" value="1"/>
</dbReference>
<keyword evidence="2 4" id="KW-0863">Zinc-finger</keyword>
<dbReference type="PANTHER" id="PTHR12197:SF251">
    <property type="entry name" value="EG:BACR7C10.4 PROTEIN"/>
    <property type="match status" value="1"/>
</dbReference>
<dbReference type="InterPro" id="IPR046341">
    <property type="entry name" value="SET_dom_sf"/>
</dbReference>
<accession>A0A371CQG0</accession>
<evidence type="ECO:0000259" key="6">
    <source>
        <dbReference type="PROSITE" id="PS50865"/>
    </source>
</evidence>